<dbReference type="Gene3D" id="3.30.70.360">
    <property type="match status" value="1"/>
</dbReference>
<evidence type="ECO:0000256" key="1">
    <source>
        <dbReference type="ARBA" id="ARBA00022670"/>
    </source>
</evidence>
<keyword evidence="3" id="KW-0378">Hydrolase</keyword>
<dbReference type="PROSITE" id="PS00758">
    <property type="entry name" value="ARGE_DAPE_CPG2_1"/>
    <property type="match status" value="1"/>
</dbReference>
<keyword evidence="6" id="KW-1185">Reference proteome</keyword>
<accession>A0A431VLK3</accession>
<reference evidence="5 6" key="1">
    <citation type="submission" date="2018-12" db="EMBL/GenBank/DDBJ databases">
        <authorList>
            <person name="Yang Y."/>
        </authorList>
    </citation>
    <scope>NUCLEOTIDE SEQUENCE [LARGE SCALE GENOMIC DNA]</scope>
    <source>
        <strain evidence="5 6">L-25-5w-1</strain>
    </source>
</reference>
<dbReference type="SUPFAM" id="SSF53187">
    <property type="entry name" value="Zn-dependent exopeptidases"/>
    <property type="match status" value="1"/>
</dbReference>
<sequence>MDRGAPTDALRHAVLTDAAAALTDGSFLADLDRRIAHQTDSTAGNPAPLYGYLADEIAPTLHALGFTTDIRRVSGDSRNLFLIAERHEDASRPTVLMYGHGDVVPGMDERWADGLSPWRATVRGDRLYGRGSADNKGQHSLNLAAFAAVLKARRGKVGFNLKILLEMGEEIGSPDLQAICRERGNQLKADVMLSSDGPRVAADRPTLFLGARGGLNIRLTLDLRPGGHHSGNWGGLLVNPATRLAAAIACLVDGRGRILVDGLRPAPMPDTVRRALADIPVVPGPDEPEIAEGWGEPGLSPAERVYGWNTLEVLAFSAGNTQRPVNAIPGKAEAVLQLRFVVGTDTAGAEDSVKAHLAAHGFDDVAVRVDVMATATRLDLDDPWVHWATASMERTTGRPVALLPNFGGSLPNDCFAVDLGLPTLWVPHSYPGCNQHAPNEHLLMPVADEALRIMAGLFWDLGEIPPHRA</sequence>
<dbReference type="Pfam" id="PF01546">
    <property type="entry name" value="Peptidase_M20"/>
    <property type="match status" value="1"/>
</dbReference>
<dbReference type="Gene3D" id="3.40.630.10">
    <property type="entry name" value="Zn peptidases"/>
    <property type="match status" value="1"/>
</dbReference>
<feature type="domain" description="Peptidase M20 dimerisation" evidence="4">
    <location>
        <begin position="228"/>
        <end position="361"/>
    </location>
</feature>
<dbReference type="GO" id="GO:0006508">
    <property type="term" value="P:proteolysis"/>
    <property type="evidence" value="ECO:0007669"/>
    <property type="project" value="UniProtKB-KW"/>
</dbReference>
<keyword evidence="2" id="KW-0479">Metal-binding</keyword>
<dbReference type="InterPro" id="IPR051458">
    <property type="entry name" value="Cyt/Met_Dipeptidase"/>
</dbReference>
<dbReference type="NCBIfam" id="NF005478">
    <property type="entry name" value="PRK07079.1"/>
    <property type="match status" value="1"/>
</dbReference>
<dbReference type="RefSeq" id="WP_126612653.1">
    <property type="nucleotide sequence ID" value="NZ_JBHUCY010000004.1"/>
</dbReference>
<evidence type="ECO:0000313" key="6">
    <source>
        <dbReference type="Proteomes" id="UP000277007"/>
    </source>
</evidence>
<dbReference type="GO" id="GO:0008233">
    <property type="term" value="F:peptidase activity"/>
    <property type="evidence" value="ECO:0007669"/>
    <property type="project" value="UniProtKB-KW"/>
</dbReference>
<dbReference type="OrthoDB" id="9761532at2"/>
<dbReference type="Proteomes" id="UP000277007">
    <property type="component" value="Unassembled WGS sequence"/>
</dbReference>
<proteinExistence type="predicted"/>
<keyword evidence="1" id="KW-0645">Protease</keyword>
<gene>
    <name evidence="5" type="ORF">EJ903_04740</name>
</gene>
<protein>
    <submittedName>
        <fullName evidence="5">M20 peptidase family dipeptidase</fullName>
    </submittedName>
</protein>
<dbReference type="PANTHER" id="PTHR43270:SF12">
    <property type="entry name" value="SUCCINYL-DIAMINOPIMELATE DESUCCINYLASE"/>
    <property type="match status" value="1"/>
</dbReference>
<evidence type="ECO:0000259" key="4">
    <source>
        <dbReference type="Pfam" id="PF07687"/>
    </source>
</evidence>
<evidence type="ECO:0000256" key="2">
    <source>
        <dbReference type="ARBA" id="ARBA00022723"/>
    </source>
</evidence>
<evidence type="ECO:0000313" key="5">
    <source>
        <dbReference type="EMBL" id="RTR22891.1"/>
    </source>
</evidence>
<dbReference type="Pfam" id="PF07687">
    <property type="entry name" value="M20_dimer"/>
    <property type="match status" value="1"/>
</dbReference>
<organism evidence="5 6">
    <name type="scientific">Azospirillum griseum</name>
    <dbReference type="NCBI Taxonomy" id="2496639"/>
    <lineage>
        <taxon>Bacteria</taxon>
        <taxon>Pseudomonadati</taxon>
        <taxon>Pseudomonadota</taxon>
        <taxon>Alphaproteobacteria</taxon>
        <taxon>Rhodospirillales</taxon>
        <taxon>Azospirillaceae</taxon>
        <taxon>Azospirillum</taxon>
    </lineage>
</organism>
<dbReference type="InterPro" id="IPR002933">
    <property type="entry name" value="Peptidase_M20"/>
</dbReference>
<evidence type="ECO:0000256" key="3">
    <source>
        <dbReference type="ARBA" id="ARBA00022801"/>
    </source>
</evidence>
<dbReference type="PANTHER" id="PTHR43270">
    <property type="entry name" value="BETA-ALA-HIS DIPEPTIDASE"/>
    <property type="match status" value="1"/>
</dbReference>
<name>A0A431VLK3_9PROT</name>
<comment type="caution">
    <text evidence="5">The sequence shown here is derived from an EMBL/GenBank/DDBJ whole genome shotgun (WGS) entry which is preliminary data.</text>
</comment>
<dbReference type="GO" id="GO:0046872">
    <property type="term" value="F:metal ion binding"/>
    <property type="evidence" value="ECO:0007669"/>
    <property type="project" value="UniProtKB-KW"/>
</dbReference>
<dbReference type="InterPro" id="IPR011650">
    <property type="entry name" value="Peptidase_M20_dimer"/>
</dbReference>
<dbReference type="EMBL" id="RXMA01000003">
    <property type="protein sequence ID" value="RTR22891.1"/>
    <property type="molecule type" value="Genomic_DNA"/>
</dbReference>
<dbReference type="AlphaFoldDB" id="A0A431VLK3"/>
<dbReference type="InterPro" id="IPR001261">
    <property type="entry name" value="ArgE/DapE_CS"/>
</dbReference>